<dbReference type="SMART" id="SM00347">
    <property type="entry name" value="HTH_MARR"/>
    <property type="match status" value="1"/>
</dbReference>
<feature type="domain" description="HTH marR-type" evidence="4">
    <location>
        <begin position="1"/>
        <end position="140"/>
    </location>
</feature>
<dbReference type="Pfam" id="PF12802">
    <property type="entry name" value="MarR_2"/>
    <property type="match status" value="1"/>
</dbReference>
<comment type="caution">
    <text evidence="5">The sequence shown here is derived from an EMBL/GenBank/DDBJ whole genome shotgun (WGS) entry which is preliminary data.</text>
</comment>
<accession>A0AAW5QBS1</accession>
<evidence type="ECO:0000313" key="5">
    <source>
        <dbReference type="EMBL" id="MCT2119277.1"/>
    </source>
</evidence>
<name>A0AAW5QBS1_9ACTN</name>
<sequence length="145" mass="16236">MDALDRSPESLGVLIKETQSLLNQRMDDRLRPLALSVPQYACLTALQDTPGITSSELARRAFVSRQSMNVLLQGLEKRGLVSRSSDPGPRRERSVVLNDTAELILERAHEEVSSVVQRMTMEVEPVERARLSELLARCRDALLIP</sequence>
<dbReference type="PANTHER" id="PTHR42756:SF1">
    <property type="entry name" value="TRANSCRIPTIONAL REPRESSOR OF EMRAB OPERON"/>
    <property type="match status" value="1"/>
</dbReference>
<dbReference type="AlphaFoldDB" id="A0AAW5QBS1"/>
<evidence type="ECO:0000259" key="4">
    <source>
        <dbReference type="PROSITE" id="PS50995"/>
    </source>
</evidence>
<keyword evidence="2" id="KW-0238">DNA-binding</keyword>
<keyword evidence="3" id="KW-0804">Transcription</keyword>
<dbReference type="RefSeq" id="WP_024357791.1">
    <property type="nucleotide sequence ID" value="NZ_JALXRO010000140.1"/>
</dbReference>
<gene>
    <name evidence="5" type="ORF">M3D93_16235</name>
</gene>
<proteinExistence type="predicted"/>
<dbReference type="PROSITE" id="PS50995">
    <property type="entry name" value="HTH_MARR_2"/>
    <property type="match status" value="1"/>
</dbReference>
<dbReference type="InterPro" id="IPR000835">
    <property type="entry name" value="HTH_MarR-typ"/>
</dbReference>
<dbReference type="GO" id="GO:0003700">
    <property type="term" value="F:DNA-binding transcription factor activity"/>
    <property type="evidence" value="ECO:0007669"/>
    <property type="project" value="InterPro"/>
</dbReference>
<dbReference type="PANTHER" id="PTHR42756">
    <property type="entry name" value="TRANSCRIPTIONAL REGULATOR, MARR"/>
    <property type="match status" value="1"/>
</dbReference>
<dbReference type="EMBL" id="JALXTC010000129">
    <property type="protein sequence ID" value="MCT2119277.1"/>
    <property type="molecule type" value="Genomic_DNA"/>
</dbReference>
<evidence type="ECO:0000256" key="1">
    <source>
        <dbReference type="ARBA" id="ARBA00023015"/>
    </source>
</evidence>
<evidence type="ECO:0000313" key="6">
    <source>
        <dbReference type="Proteomes" id="UP001206890"/>
    </source>
</evidence>
<evidence type="ECO:0000256" key="3">
    <source>
        <dbReference type="ARBA" id="ARBA00023163"/>
    </source>
</evidence>
<organism evidence="5 6">
    <name type="scientific">Dietzia cinnamea</name>
    <dbReference type="NCBI Taxonomy" id="321318"/>
    <lineage>
        <taxon>Bacteria</taxon>
        <taxon>Bacillati</taxon>
        <taxon>Actinomycetota</taxon>
        <taxon>Actinomycetes</taxon>
        <taxon>Mycobacteriales</taxon>
        <taxon>Dietziaceae</taxon>
        <taxon>Dietzia</taxon>
    </lineage>
</organism>
<dbReference type="GO" id="GO:0003677">
    <property type="term" value="F:DNA binding"/>
    <property type="evidence" value="ECO:0007669"/>
    <property type="project" value="UniProtKB-KW"/>
</dbReference>
<evidence type="ECO:0000256" key="2">
    <source>
        <dbReference type="ARBA" id="ARBA00023125"/>
    </source>
</evidence>
<dbReference type="InterPro" id="IPR036388">
    <property type="entry name" value="WH-like_DNA-bd_sf"/>
</dbReference>
<dbReference type="Proteomes" id="UP001206890">
    <property type="component" value="Unassembled WGS sequence"/>
</dbReference>
<dbReference type="SUPFAM" id="SSF46785">
    <property type="entry name" value="Winged helix' DNA-binding domain"/>
    <property type="match status" value="1"/>
</dbReference>
<dbReference type="Gene3D" id="1.10.10.10">
    <property type="entry name" value="Winged helix-like DNA-binding domain superfamily/Winged helix DNA-binding domain"/>
    <property type="match status" value="1"/>
</dbReference>
<protein>
    <submittedName>
        <fullName evidence="5">MarR family transcriptional regulator</fullName>
    </submittedName>
</protein>
<dbReference type="InterPro" id="IPR036390">
    <property type="entry name" value="WH_DNA-bd_sf"/>
</dbReference>
<keyword evidence="1" id="KW-0805">Transcription regulation</keyword>
<reference evidence="5" key="1">
    <citation type="submission" date="2022-04" db="EMBL/GenBank/DDBJ databases">
        <title>Human microbiome associated bacterial genomes.</title>
        <authorList>
            <person name="Sandstrom S."/>
            <person name="Salamzade R."/>
            <person name="Kalan L.R."/>
        </authorList>
    </citation>
    <scope>NUCLEOTIDE SEQUENCE</scope>
    <source>
        <strain evidence="5">P3-SID1762</strain>
    </source>
</reference>